<dbReference type="AlphaFoldDB" id="A0A2I1GU19"/>
<keyword evidence="1" id="KW-0472">Membrane</keyword>
<feature type="transmembrane region" description="Helical" evidence="1">
    <location>
        <begin position="23"/>
        <end position="47"/>
    </location>
</feature>
<organism evidence="2 3">
    <name type="scientific">Rhizophagus irregularis</name>
    <dbReference type="NCBI Taxonomy" id="588596"/>
    <lineage>
        <taxon>Eukaryota</taxon>
        <taxon>Fungi</taxon>
        <taxon>Fungi incertae sedis</taxon>
        <taxon>Mucoromycota</taxon>
        <taxon>Glomeromycotina</taxon>
        <taxon>Glomeromycetes</taxon>
        <taxon>Glomerales</taxon>
        <taxon>Glomeraceae</taxon>
        <taxon>Rhizophagus</taxon>
    </lineage>
</organism>
<protein>
    <submittedName>
        <fullName evidence="2">Uncharacterized protein</fullName>
    </submittedName>
</protein>
<gene>
    <name evidence="2" type="ORF">RhiirA4_466308</name>
</gene>
<keyword evidence="1" id="KW-0812">Transmembrane</keyword>
<dbReference type="VEuPathDB" id="FungiDB:RhiirA1_466518"/>
<dbReference type="VEuPathDB" id="FungiDB:FUN_017557"/>
<sequence length="794" mass="92101">MDDSLDSGHFVEYDWFETLNGKIGVFAVIVAIIFVVIIILTFIVRIFQFPHFRQQFINYFIDDNTRSVPTRILKIITFLLLAFGFVAVTLYNIHKMIFYPPKLSMTLEENKSFPSMLFCPNTNPDAKLEIVIAKYYASFDTYVRKNNSAPSINLIKSRAFTTISGEHGDCEFFNGTLFQSLLKQKVNAAGVFVLVFKSSDVIFFMGDTNNEIDWSRSIPQGNKFSYVDVLTLKNMSMFQYTETRTKVLNGTIYRSFQMAFKGHFDSTVKDENLVGIILSSPTHIMTQVLKPSLTLFELFSNIGGYLSIWGVFVFLFGRGKMDPFGFVSRFIFIEHDRAKLLKELGKIKDDKSVKLNISEKEKNFTEFSDLNNQTELKNLLAKYYIYMDFYEHAVKTLDVNPKIAFSKVIKARPWKVSTYFKSQKESGALVAEKGDTTKWSFRTFKEVKDQLEKKNLEQKSPRTKRREALFERESFGSVNSEKIQDRHEWALDELLEKEKNLTREVITFVGRRRGTGLDGWTVRQDFSIKKRNRRRTWLVSVFNDGDVMEVDDRNFWDRLSRQLIECEIAEENVIPSYQPYNSNVIPTKEAIEEFDTNNRKMANHLAKEDKTKRDSFRVRGLFAKIVEINFSFYKNVLGVPRYQIILTKGEGRLTLFSDGKNNKDVRGFQMIRPMHRRRKRIPWSKHINPPISLTYDSNSSGDAKEIDPGRSSKVEVSTSFILQGRSISRLPISILPDETDEKRKHIVGLVLEQFPYLSLRYSENYGDKFGCCEYFGECWEALYQNGIPIVSVKA</sequence>
<dbReference type="VEuPathDB" id="FungiDB:RhiirFUN_022869"/>
<dbReference type="EMBL" id="LLXI01000817">
    <property type="protein sequence ID" value="PKY50055.1"/>
    <property type="molecule type" value="Genomic_DNA"/>
</dbReference>
<feature type="transmembrane region" description="Helical" evidence="1">
    <location>
        <begin position="72"/>
        <end position="93"/>
    </location>
</feature>
<accession>A0A2I1GU19</accession>
<keyword evidence="3" id="KW-1185">Reference proteome</keyword>
<proteinExistence type="predicted"/>
<evidence type="ECO:0000313" key="3">
    <source>
        <dbReference type="Proteomes" id="UP000234323"/>
    </source>
</evidence>
<evidence type="ECO:0000313" key="2">
    <source>
        <dbReference type="EMBL" id="PKY50055.1"/>
    </source>
</evidence>
<comment type="caution">
    <text evidence="2">The sequence shown here is derived from an EMBL/GenBank/DDBJ whole genome shotgun (WGS) entry which is preliminary data.</text>
</comment>
<keyword evidence="1" id="KW-1133">Transmembrane helix</keyword>
<reference evidence="2 3" key="1">
    <citation type="submission" date="2015-10" db="EMBL/GenBank/DDBJ databases">
        <title>Genome analyses suggest a sexual origin of heterokaryosis in a supposedly ancient asexual fungus.</title>
        <authorList>
            <person name="Ropars J."/>
            <person name="Sedzielewska K."/>
            <person name="Noel J."/>
            <person name="Charron P."/>
            <person name="Farinelli L."/>
            <person name="Marton T."/>
            <person name="Kruger M."/>
            <person name="Pelin A."/>
            <person name="Brachmann A."/>
            <person name="Corradi N."/>
        </authorList>
    </citation>
    <scope>NUCLEOTIDE SEQUENCE [LARGE SCALE GENOMIC DNA]</scope>
    <source>
        <strain evidence="2 3">A4</strain>
    </source>
</reference>
<dbReference type="VEuPathDB" id="FungiDB:RhiirA1_455164"/>
<name>A0A2I1GU19_9GLOM</name>
<evidence type="ECO:0000256" key="1">
    <source>
        <dbReference type="SAM" id="Phobius"/>
    </source>
</evidence>
<dbReference type="VEuPathDB" id="FungiDB:RhiirA1_502394"/>
<dbReference type="Proteomes" id="UP000234323">
    <property type="component" value="Unassembled WGS sequence"/>
</dbReference>
<dbReference type="VEuPathDB" id="FungiDB:RhiirFUN_014830"/>
<dbReference type="VEuPathDB" id="FungiDB:FUN_017558"/>